<dbReference type="AlphaFoldDB" id="A0A317V7Z6"/>
<feature type="region of interest" description="Disordered" evidence="1">
    <location>
        <begin position="107"/>
        <end position="171"/>
    </location>
</feature>
<dbReference type="GeneID" id="37069120"/>
<name>A0A317V7Z6_9EURO</name>
<sequence>MSYGQSPFASNLTQPRGKLQIQNWKRVLWVSGYFGLEWLPSGAWGLLVTKVPRFHAIGSPFVTHAISYFFSGSGSRNAYSEKAKLDYMTGITSEILLTKKPRVGHPEEPVGLYPYDSYDGVIDEDEDYEDDRKEDNEGNNIASEEQEGEDNGSGGDGNGDSVVQSQVALYM</sequence>
<evidence type="ECO:0000256" key="1">
    <source>
        <dbReference type="SAM" id="MobiDB-lite"/>
    </source>
</evidence>
<dbReference type="Proteomes" id="UP000247233">
    <property type="component" value="Unassembled WGS sequence"/>
</dbReference>
<reference evidence="2 3" key="1">
    <citation type="submission" date="2016-12" db="EMBL/GenBank/DDBJ databases">
        <title>The genomes of Aspergillus section Nigri reveals drivers in fungal speciation.</title>
        <authorList>
            <consortium name="DOE Joint Genome Institute"/>
            <person name="Vesth T.C."/>
            <person name="Nybo J."/>
            <person name="Theobald S."/>
            <person name="Brandl J."/>
            <person name="Frisvad J.C."/>
            <person name="Nielsen K.F."/>
            <person name="Lyhne E.K."/>
            <person name="Kogle M.E."/>
            <person name="Kuo A."/>
            <person name="Riley R."/>
            <person name="Clum A."/>
            <person name="Nolan M."/>
            <person name="Lipzen A."/>
            <person name="Salamov A."/>
            <person name="Henrissat B."/>
            <person name="Wiebenga A."/>
            <person name="De Vries R.P."/>
            <person name="Grigoriev I.V."/>
            <person name="Mortensen U.H."/>
            <person name="Andersen M.R."/>
            <person name="Baker S.E."/>
        </authorList>
    </citation>
    <scope>NUCLEOTIDE SEQUENCE [LARGE SCALE GENOMIC DNA]</scope>
    <source>
        <strain evidence="2 3">CBS 117.55</strain>
    </source>
</reference>
<dbReference type="EMBL" id="MSFL01000030">
    <property type="protein sequence ID" value="PWY70504.1"/>
    <property type="molecule type" value="Genomic_DNA"/>
</dbReference>
<dbReference type="RefSeq" id="XP_025395991.1">
    <property type="nucleotide sequence ID" value="XM_025546883.1"/>
</dbReference>
<gene>
    <name evidence="2" type="ORF">BO70DRAFT_399749</name>
</gene>
<evidence type="ECO:0000313" key="3">
    <source>
        <dbReference type="Proteomes" id="UP000247233"/>
    </source>
</evidence>
<proteinExistence type="predicted"/>
<organism evidence="2 3">
    <name type="scientific">Aspergillus heteromorphus CBS 117.55</name>
    <dbReference type="NCBI Taxonomy" id="1448321"/>
    <lineage>
        <taxon>Eukaryota</taxon>
        <taxon>Fungi</taxon>
        <taxon>Dikarya</taxon>
        <taxon>Ascomycota</taxon>
        <taxon>Pezizomycotina</taxon>
        <taxon>Eurotiomycetes</taxon>
        <taxon>Eurotiomycetidae</taxon>
        <taxon>Eurotiales</taxon>
        <taxon>Aspergillaceae</taxon>
        <taxon>Aspergillus</taxon>
        <taxon>Aspergillus subgen. Circumdati</taxon>
    </lineage>
</organism>
<evidence type="ECO:0000313" key="2">
    <source>
        <dbReference type="EMBL" id="PWY70504.1"/>
    </source>
</evidence>
<protein>
    <submittedName>
        <fullName evidence="2">Uncharacterized protein</fullName>
    </submittedName>
</protein>
<accession>A0A317V7Z6</accession>
<dbReference type="VEuPathDB" id="FungiDB:BO70DRAFT_399749"/>
<comment type="caution">
    <text evidence="2">The sequence shown here is derived from an EMBL/GenBank/DDBJ whole genome shotgun (WGS) entry which is preliminary data.</text>
</comment>
<keyword evidence="3" id="KW-1185">Reference proteome</keyword>